<dbReference type="EMBL" id="AB511999">
    <property type="protein sequence ID" value="BAH84775.1"/>
    <property type="molecule type" value="Genomic_DNA"/>
</dbReference>
<dbReference type="GO" id="GO:0030042">
    <property type="term" value="P:actin filament depolymerization"/>
    <property type="evidence" value="ECO:0007669"/>
    <property type="project" value="InterPro"/>
</dbReference>
<keyword evidence="2" id="KW-0009">Actin-binding</keyword>
<dbReference type="SMART" id="SM00102">
    <property type="entry name" value="ADF"/>
    <property type="match status" value="1"/>
</dbReference>
<dbReference type="GO" id="GO:0015629">
    <property type="term" value="C:actin cytoskeleton"/>
    <property type="evidence" value="ECO:0007669"/>
    <property type="project" value="InterPro"/>
</dbReference>
<dbReference type="OMA" id="WSMIYAT"/>
<evidence type="ECO:0000256" key="1">
    <source>
        <dbReference type="ARBA" id="ARBA00006844"/>
    </source>
</evidence>
<protein>
    <submittedName>
        <fullName evidence="4">Adf73p protein</fullName>
    </submittedName>
</protein>
<evidence type="ECO:0000259" key="3">
    <source>
        <dbReference type="PROSITE" id="PS51263"/>
    </source>
</evidence>
<dbReference type="PROSITE" id="PS51263">
    <property type="entry name" value="ADF_H"/>
    <property type="match status" value="1"/>
</dbReference>
<reference evidence="4" key="1">
    <citation type="journal article" date="2009" name="Biochem. Biophys. Res. Commun.">
        <title>Usual and unusual biochemical properties of ADF/cofilin-like protein Adf73p in ciliate Tetrahymena thermophila.</title>
        <authorList>
            <person name="Shiozaki N."/>
            <person name="Nakano K."/>
            <person name="Takaine M."/>
            <person name="Abe H."/>
            <person name="Numata O."/>
        </authorList>
    </citation>
    <scope>NUCLEOTIDE SEQUENCE</scope>
</reference>
<dbReference type="SUPFAM" id="SSF55753">
    <property type="entry name" value="Actin depolymerizing proteins"/>
    <property type="match status" value="1"/>
</dbReference>
<gene>
    <name evidence="4" type="primary">ADF73</name>
</gene>
<dbReference type="AlphaFoldDB" id="C5NU47"/>
<dbReference type="InterPro" id="IPR029006">
    <property type="entry name" value="ADF-H/Gelsolin-like_dom_sf"/>
</dbReference>
<dbReference type="Gene3D" id="3.40.20.10">
    <property type="entry name" value="Severin"/>
    <property type="match status" value="1"/>
</dbReference>
<proteinExistence type="inferred from homology"/>
<dbReference type="CDD" id="cd11286">
    <property type="entry name" value="ADF_cofilin_like"/>
    <property type="match status" value="1"/>
</dbReference>
<organism evidence="4">
    <name type="scientific">Tetrahymena thermophila</name>
    <dbReference type="NCBI Taxonomy" id="5911"/>
    <lineage>
        <taxon>Eukaryota</taxon>
        <taxon>Sar</taxon>
        <taxon>Alveolata</taxon>
        <taxon>Ciliophora</taxon>
        <taxon>Intramacronucleata</taxon>
        <taxon>Oligohymenophorea</taxon>
        <taxon>Hymenostomatida</taxon>
        <taxon>Tetrahymenina</taxon>
        <taxon>Tetrahymenidae</taxon>
        <taxon>Tetrahymena</taxon>
    </lineage>
</organism>
<evidence type="ECO:0000313" key="4">
    <source>
        <dbReference type="EMBL" id="BAH84775.1"/>
    </source>
</evidence>
<accession>C5NU47</accession>
<name>C5NU47_TETTH</name>
<dbReference type="InterPro" id="IPR017904">
    <property type="entry name" value="ADF/Cofilin"/>
</dbReference>
<dbReference type="InterPro" id="IPR002108">
    <property type="entry name" value="ADF-H"/>
</dbReference>
<sequence length="135" mass="15807">MDIGLQVADDCLQQFQAMKMEKKHRYIIFHTKNNKTIEIEKIGARDETYQQFVDSLPQNDARFCVFDYDKKFDDGRVTSKIIYFFWCPDTAPVKVKMVSATTNSFFQNKIQGFAINLQCNDLGSFDTEELEKKIH</sequence>
<comment type="similarity">
    <text evidence="1">Belongs to the actin-binding proteins ADF family.</text>
</comment>
<dbReference type="Pfam" id="PF00241">
    <property type="entry name" value="Cofilin_ADF"/>
    <property type="match status" value="1"/>
</dbReference>
<dbReference type="PANTHER" id="PTHR11913">
    <property type="entry name" value="COFILIN-RELATED"/>
    <property type="match status" value="1"/>
</dbReference>
<evidence type="ECO:0000256" key="2">
    <source>
        <dbReference type="ARBA" id="ARBA00023203"/>
    </source>
</evidence>
<dbReference type="GO" id="GO:0003779">
    <property type="term" value="F:actin binding"/>
    <property type="evidence" value="ECO:0007669"/>
    <property type="project" value="UniProtKB-KW"/>
</dbReference>
<feature type="domain" description="ADF-H" evidence="3">
    <location>
        <begin position="4"/>
        <end position="135"/>
    </location>
</feature>